<evidence type="ECO:0000313" key="1">
    <source>
        <dbReference type="EMBL" id="KAI0055810.1"/>
    </source>
</evidence>
<dbReference type="EMBL" id="MU277278">
    <property type="protein sequence ID" value="KAI0055810.1"/>
    <property type="molecule type" value="Genomic_DNA"/>
</dbReference>
<name>A0ACB8SIC2_9AGAM</name>
<reference evidence="1" key="2">
    <citation type="journal article" date="2022" name="New Phytol.">
        <title>Evolutionary transition to the ectomycorrhizal habit in the genomes of a hyperdiverse lineage of mushroom-forming fungi.</title>
        <authorList>
            <person name="Looney B."/>
            <person name="Miyauchi S."/>
            <person name="Morin E."/>
            <person name="Drula E."/>
            <person name="Courty P.E."/>
            <person name="Kohler A."/>
            <person name="Kuo A."/>
            <person name="LaButti K."/>
            <person name="Pangilinan J."/>
            <person name="Lipzen A."/>
            <person name="Riley R."/>
            <person name="Andreopoulos W."/>
            <person name="He G."/>
            <person name="Johnson J."/>
            <person name="Nolan M."/>
            <person name="Tritt A."/>
            <person name="Barry K.W."/>
            <person name="Grigoriev I.V."/>
            <person name="Nagy L.G."/>
            <person name="Hibbett D."/>
            <person name="Henrissat B."/>
            <person name="Matheny P.B."/>
            <person name="Labbe J."/>
            <person name="Martin F.M."/>
        </authorList>
    </citation>
    <scope>NUCLEOTIDE SEQUENCE</scope>
    <source>
        <strain evidence="1">HHB10654</strain>
    </source>
</reference>
<reference evidence="1" key="1">
    <citation type="submission" date="2021-03" db="EMBL/GenBank/DDBJ databases">
        <authorList>
            <consortium name="DOE Joint Genome Institute"/>
            <person name="Ahrendt S."/>
            <person name="Looney B.P."/>
            <person name="Miyauchi S."/>
            <person name="Morin E."/>
            <person name="Drula E."/>
            <person name="Courty P.E."/>
            <person name="Chicoki N."/>
            <person name="Fauchery L."/>
            <person name="Kohler A."/>
            <person name="Kuo A."/>
            <person name="Labutti K."/>
            <person name="Pangilinan J."/>
            <person name="Lipzen A."/>
            <person name="Riley R."/>
            <person name="Andreopoulos W."/>
            <person name="He G."/>
            <person name="Johnson J."/>
            <person name="Barry K.W."/>
            <person name="Grigoriev I.V."/>
            <person name="Nagy L."/>
            <person name="Hibbett D."/>
            <person name="Henrissat B."/>
            <person name="Matheny P.B."/>
            <person name="Labbe J."/>
            <person name="Martin F."/>
        </authorList>
    </citation>
    <scope>NUCLEOTIDE SEQUENCE</scope>
    <source>
        <strain evidence="1">HHB10654</strain>
    </source>
</reference>
<comment type="caution">
    <text evidence="1">The sequence shown here is derived from an EMBL/GenBank/DDBJ whole genome shotgun (WGS) entry which is preliminary data.</text>
</comment>
<accession>A0ACB8SIC2</accession>
<organism evidence="1 2">
    <name type="scientific">Artomyces pyxidatus</name>
    <dbReference type="NCBI Taxonomy" id="48021"/>
    <lineage>
        <taxon>Eukaryota</taxon>
        <taxon>Fungi</taxon>
        <taxon>Dikarya</taxon>
        <taxon>Basidiomycota</taxon>
        <taxon>Agaricomycotina</taxon>
        <taxon>Agaricomycetes</taxon>
        <taxon>Russulales</taxon>
        <taxon>Auriscalpiaceae</taxon>
        <taxon>Artomyces</taxon>
    </lineage>
</organism>
<sequence>MWATGLLQAAVEPPKRAQPWQYYSLKYYDTRVRPTVKKEWAEKVQKATQELKPPLTKDDLFTHWVSVTRRQFQFDESREFKKALQEEIEEEYLRAMEEYHDRYVRDPSTPKQFHLALNSCYMTLQPIVDLIARRYGMVATLTLAGPVPSKNGAIEAFTVHAGTTYEVHGRAWPEFDNKAHTDFCSAYVAFAEKAFTQETRQARAYADATPEPEESDTDDKSTCAARGQQPSVDDDDEELPSFNNGLQQPSSQPSSVDNDEQPSVDNGVQQPSSQPSVDDDDDEELPSFNNSAQQPSFVDNSAQQPSVDNDELPSVALDVQQRAVLTGADGGASAPSASSTPRSVATGPLPMDEDEPQGPSSKASSVVEPHSVVGSLSASILTDGTKFHKDAYIYLGGLSIGEGWDACVEAYFQFERKHGYQGNGIRLGNNTRAQRPAAIAYWIKRGRPFQHVDINLATIGRDYVAWVRGLVPATQIGPDGRLIRSAGGNWDGLTRPGINGCLSLVALLAWWGSELASTTEYPRSARDAYFNALDDVTWVFELLSGTLRGTKRSASPAAANAKRSRLV</sequence>
<protein>
    <submittedName>
        <fullName evidence="1">Uncharacterized protein</fullName>
    </submittedName>
</protein>
<gene>
    <name evidence="1" type="ORF">BV25DRAFT_1842707</name>
</gene>
<keyword evidence="2" id="KW-1185">Reference proteome</keyword>
<dbReference type="Proteomes" id="UP000814140">
    <property type="component" value="Unassembled WGS sequence"/>
</dbReference>
<evidence type="ECO:0000313" key="2">
    <source>
        <dbReference type="Proteomes" id="UP000814140"/>
    </source>
</evidence>
<proteinExistence type="predicted"/>